<dbReference type="OrthoDB" id="9807210at2"/>
<dbReference type="Pfam" id="PF01979">
    <property type="entry name" value="Amidohydro_1"/>
    <property type="match status" value="1"/>
</dbReference>
<name>A0A4V3CSC9_9FIRM</name>
<evidence type="ECO:0000256" key="1">
    <source>
        <dbReference type="ARBA" id="ARBA00022801"/>
    </source>
</evidence>
<dbReference type="Gene3D" id="2.30.40.10">
    <property type="entry name" value="Urease, subunit C, domain 1"/>
    <property type="match status" value="1"/>
</dbReference>
<keyword evidence="4" id="KW-1185">Reference proteome</keyword>
<dbReference type="AlphaFoldDB" id="A0A4V3CSC9"/>
<dbReference type="InterPro" id="IPR011059">
    <property type="entry name" value="Metal-dep_hydrolase_composite"/>
</dbReference>
<dbReference type="Gene3D" id="3.20.20.140">
    <property type="entry name" value="Metal-dependent hydrolases"/>
    <property type="match status" value="1"/>
</dbReference>
<proteinExistence type="predicted"/>
<reference evidence="3 4" key="1">
    <citation type="submission" date="2019-03" db="EMBL/GenBank/DDBJ databases">
        <title>Genomic Encyclopedia of Type Strains, Phase IV (KMG-IV): sequencing the most valuable type-strain genomes for metagenomic binning, comparative biology and taxonomic classification.</title>
        <authorList>
            <person name="Goeker M."/>
        </authorList>
    </citation>
    <scope>NUCLEOTIDE SEQUENCE [LARGE SCALE GENOMIC DNA]</scope>
    <source>
        <strain evidence="3 4">DSM 28287</strain>
    </source>
</reference>
<dbReference type="PANTHER" id="PTHR43794">
    <property type="entry name" value="AMINOHYDROLASE SSNA-RELATED"/>
    <property type="match status" value="1"/>
</dbReference>
<keyword evidence="1" id="KW-0378">Hydrolase</keyword>
<dbReference type="InterPro" id="IPR032466">
    <property type="entry name" value="Metal_Hydrolase"/>
</dbReference>
<evidence type="ECO:0000313" key="3">
    <source>
        <dbReference type="EMBL" id="TDP59872.1"/>
    </source>
</evidence>
<organism evidence="3 4">
    <name type="scientific">Aminicella lysinilytica</name>
    <dbReference type="NCBI Taxonomy" id="433323"/>
    <lineage>
        <taxon>Bacteria</taxon>
        <taxon>Bacillati</taxon>
        <taxon>Bacillota</taxon>
        <taxon>Clostridia</taxon>
        <taxon>Peptostreptococcales</taxon>
        <taxon>Anaerovoracaceae</taxon>
        <taxon>Aminicella</taxon>
    </lineage>
</organism>
<gene>
    <name evidence="3" type="ORF">EV211_102114</name>
</gene>
<dbReference type="SUPFAM" id="SSF51338">
    <property type="entry name" value="Composite domain of metallo-dependent hydrolases"/>
    <property type="match status" value="1"/>
</dbReference>
<protein>
    <submittedName>
        <fullName evidence="3">5-methylthioadenosine/S-adenosylhomocysteine deaminase</fullName>
    </submittedName>
</protein>
<comment type="caution">
    <text evidence="3">The sequence shown here is derived from an EMBL/GenBank/DDBJ whole genome shotgun (WGS) entry which is preliminary data.</text>
</comment>
<dbReference type="RefSeq" id="WP_133527570.1">
    <property type="nucleotide sequence ID" value="NZ_CALCQM010000056.1"/>
</dbReference>
<evidence type="ECO:0000259" key="2">
    <source>
        <dbReference type="Pfam" id="PF01979"/>
    </source>
</evidence>
<dbReference type="InterPro" id="IPR006680">
    <property type="entry name" value="Amidohydro-rel"/>
</dbReference>
<dbReference type="PANTHER" id="PTHR43794:SF11">
    <property type="entry name" value="AMIDOHYDROLASE-RELATED DOMAIN-CONTAINING PROTEIN"/>
    <property type="match status" value="1"/>
</dbReference>
<dbReference type="Proteomes" id="UP000295500">
    <property type="component" value="Unassembled WGS sequence"/>
</dbReference>
<dbReference type="CDD" id="cd01298">
    <property type="entry name" value="ATZ_TRZ_like"/>
    <property type="match status" value="1"/>
</dbReference>
<dbReference type="GO" id="GO:0016810">
    <property type="term" value="F:hydrolase activity, acting on carbon-nitrogen (but not peptide) bonds"/>
    <property type="evidence" value="ECO:0007669"/>
    <property type="project" value="InterPro"/>
</dbReference>
<dbReference type="SUPFAM" id="SSF51556">
    <property type="entry name" value="Metallo-dependent hydrolases"/>
    <property type="match status" value="1"/>
</dbReference>
<dbReference type="InterPro" id="IPR050287">
    <property type="entry name" value="MTA/SAH_deaminase"/>
</dbReference>
<dbReference type="EMBL" id="SNXO01000002">
    <property type="protein sequence ID" value="TDP59872.1"/>
    <property type="molecule type" value="Genomic_DNA"/>
</dbReference>
<sequence length="429" mass="46202">MLFKNITILDENLEVGENKFVATNGDRIEYIGDVKPSGDYGDEYDGKGKLLMSGFYNAHAHSPMALMRGYGENLALQDWLGTRIFPFEAKLTGNAVYWGTLLCMAESLSFGIVSTSDMYYFVDDMARAVADSGAKNNISRSIVNPAGEDFDSMESVKEMKAAVKALNGAADGRIIMDTSLHAEYTNDEKTARALAEYTKEAGLNMQVHVSETKTEHEECKGRHGGKTPVEFLADCGIFDTSTTAAHCVWIEGDDYDILKEKGVTVATNPVSNLKLASGIANSGEILKKGINLAIGTDSVASNNSLNFIEEIKTLALIGKIKAGDPTVITPVEALRAATRGGAVSQGRKDCGALKTGNKADLIVLDTAVPHMHPVHNMVNNVVYSASGSDIVLTMVDGKVLYKDGEYVTIDTEKAIFETEKATKGILSQL</sequence>
<feature type="domain" description="Amidohydrolase-related" evidence="2">
    <location>
        <begin position="51"/>
        <end position="399"/>
    </location>
</feature>
<evidence type="ECO:0000313" key="4">
    <source>
        <dbReference type="Proteomes" id="UP000295500"/>
    </source>
</evidence>
<accession>A0A4V3CSC9</accession>